<dbReference type="Proteomes" id="UP000296216">
    <property type="component" value="Chromosome"/>
</dbReference>
<feature type="region of interest" description="Disordered" evidence="1">
    <location>
        <begin position="21"/>
        <end position="60"/>
    </location>
</feature>
<reference evidence="3 5" key="2">
    <citation type="submission" date="2019-07" db="EMBL/GenBank/DDBJ databases">
        <title>Genomic Encyclopedia of Archaeal and Bacterial Type Strains, Phase II (KMG-II): from individual species to whole genera.</title>
        <authorList>
            <person name="Goeker M."/>
        </authorList>
    </citation>
    <scope>NUCLEOTIDE SEQUENCE [LARGE SCALE GENOMIC DNA]</scope>
    <source>
        <strain evidence="3 5">DSM 3754</strain>
    </source>
</reference>
<proteinExistence type="predicted"/>
<organism evidence="2 4">
    <name type="scientific">Halobacterium salinarum (strain ATCC 33171 / DSM 3754 / JCM 8978 / NBRC 102687 / NCIMB 764 / 91-R6)</name>
    <dbReference type="NCBI Taxonomy" id="2597657"/>
    <lineage>
        <taxon>Archaea</taxon>
        <taxon>Methanobacteriati</taxon>
        <taxon>Methanobacteriota</taxon>
        <taxon>Stenosarchaea group</taxon>
        <taxon>Halobacteria</taxon>
        <taxon>Halobacteriales</taxon>
        <taxon>Halobacteriaceae</taxon>
        <taxon>Halobacterium</taxon>
    </lineage>
</organism>
<dbReference type="EMBL" id="VRYN01000004">
    <property type="protein sequence ID" value="TYO75573.1"/>
    <property type="molecule type" value="Genomic_DNA"/>
</dbReference>
<name>A0A4D6GUQ8_HALS9</name>
<protein>
    <recommendedName>
        <fullName evidence="6">EVE domain-containing protein</fullName>
    </recommendedName>
</protein>
<evidence type="ECO:0000313" key="3">
    <source>
        <dbReference type="EMBL" id="TYO75573.1"/>
    </source>
</evidence>
<feature type="compositionally biased region" description="Basic and acidic residues" evidence="1">
    <location>
        <begin position="29"/>
        <end position="60"/>
    </location>
</feature>
<evidence type="ECO:0000313" key="4">
    <source>
        <dbReference type="Proteomes" id="UP000296216"/>
    </source>
</evidence>
<dbReference type="Proteomes" id="UP000323075">
    <property type="component" value="Unassembled WGS sequence"/>
</dbReference>
<evidence type="ECO:0000313" key="5">
    <source>
        <dbReference type="Proteomes" id="UP000323075"/>
    </source>
</evidence>
<reference evidence="2" key="3">
    <citation type="journal article" name="MicrobiologyOpen">
        <title>Whole-genome comparison between the type strain of Halobacterium salinarum (DSM 3754(T)) and the laboratory strains R1 and NRC-1.</title>
        <authorList>
            <person name="Pfeiffer F."/>
            <person name="Losensky G."/>
            <person name="Marchfelder A."/>
            <person name="Habermann B."/>
            <person name="Dyall-Smith M."/>
        </authorList>
    </citation>
    <scope>NUCLEOTIDE SEQUENCE</scope>
    <source>
        <strain evidence="2">91-R6</strain>
    </source>
</reference>
<dbReference type="GeneID" id="39855026"/>
<gene>
    <name evidence="3" type="ORF">APQ99_01896</name>
    <name evidence="2" type="ORF">HBSAL_05905</name>
</gene>
<dbReference type="AlphaFoldDB" id="A0A4D6GUQ8"/>
<dbReference type="EMBL" id="CP038631">
    <property type="protein sequence ID" value="QCC44846.1"/>
    <property type="molecule type" value="Genomic_DNA"/>
</dbReference>
<dbReference type="RefSeq" id="WP_136361321.1">
    <property type="nucleotide sequence ID" value="NZ_VRYN01000004.1"/>
</dbReference>
<reference evidence="2 4" key="1">
    <citation type="journal article" date="2019" name="Microbiol. Resour. Announc.">
        <title>The Genome Sequence of the Halobacterium salinarum Type Strain Is Closely Related to That of Laboratory Strains NRC-1 and R1.</title>
        <authorList>
            <person name="Pfeiffer F."/>
            <person name="Marchfelder A."/>
            <person name="Habermann B."/>
            <person name="Dyall-Smith M.L."/>
        </authorList>
    </citation>
    <scope>NUCLEOTIDE SEQUENCE [LARGE SCALE GENOMIC DNA]</scope>
    <source>
        <strain evidence="2">91-R6</strain>
        <strain evidence="4">ATCC 33171 / DSM 3754 / JCM 8978 / NBRC 102687 / NCIMB 764 / 91-R6</strain>
    </source>
</reference>
<sequence>MPQLWLIPADEQSFNETLAKSRNLTPAPDKPDGFPDHARVWGVRTDPEHPDAPWKRNERNLEKMEPGDPLLVYRNSESRYVAAGRIGGPLWHTEWVRDEFWNGGPALDVFHIDQWTSIDLEPETVNRILEYEDSFWPQGLWRVADDRPTSRLLQRIEQEGASL</sequence>
<accession>A0A4D6GUQ8</accession>
<evidence type="ECO:0000313" key="2">
    <source>
        <dbReference type="EMBL" id="QCC44846.1"/>
    </source>
</evidence>
<evidence type="ECO:0000256" key="1">
    <source>
        <dbReference type="SAM" id="MobiDB-lite"/>
    </source>
</evidence>
<evidence type="ECO:0008006" key="6">
    <source>
        <dbReference type="Google" id="ProtNLM"/>
    </source>
</evidence>